<dbReference type="EMBL" id="SLXQ01000008">
    <property type="protein sequence ID" value="TCP50140.1"/>
    <property type="molecule type" value="Genomic_DNA"/>
</dbReference>
<dbReference type="OrthoDB" id="3637640at2"/>
<name>A0A4R2QKZ4_9PSEU</name>
<dbReference type="RefSeq" id="WP_132878435.1">
    <property type="nucleotide sequence ID" value="NZ_SLXQ01000008.1"/>
</dbReference>
<dbReference type="AlphaFoldDB" id="A0A4R2QKZ4"/>
<evidence type="ECO:0000313" key="2">
    <source>
        <dbReference type="EMBL" id="TCP50140.1"/>
    </source>
</evidence>
<keyword evidence="3" id="KW-1185">Reference proteome</keyword>
<keyword evidence="1" id="KW-0732">Signal</keyword>
<protein>
    <recommendedName>
        <fullName evidence="4">Secreted protein</fullName>
    </recommendedName>
</protein>
<organism evidence="2 3">
    <name type="scientific">Tamaricihabitans halophyticus</name>
    <dbReference type="NCBI Taxonomy" id="1262583"/>
    <lineage>
        <taxon>Bacteria</taxon>
        <taxon>Bacillati</taxon>
        <taxon>Actinomycetota</taxon>
        <taxon>Actinomycetes</taxon>
        <taxon>Pseudonocardiales</taxon>
        <taxon>Pseudonocardiaceae</taxon>
        <taxon>Tamaricihabitans</taxon>
    </lineage>
</organism>
<evidence type="ECO:0008006" key="4">
    <source>
        <dbReference type="Google" id="ProtNLM"/>
    </source>
</evidence>
<gene>
    <name evidence="2" type="ORF">EV191_108229</name>
</gene>
<feature type="signal peptide" evidence="1">
    <location>
        <begin position="1"/>
        <end position="25"/>
    </location>
</feature>
<proteinExistence type="predicted"/>
<feature type="chain" id="PRO_5038685928" description="Secreted protein" evidence="1">
    <location>
        <begin position="26"/>
        <end position="236"/>
    </location>
</feature>
<sequence length="236" mass="23875">MRASSVATVVVGAVAALVIAPAAQATALGSTAPDPTAPDSTDARAARAADPDATAAIGRVNLVVDGEQVTEPPIAPCAVSGEQANDTRGVQVGDLVSYGSARTGCAPNEDGTVTAWTEGRRFTLDALTEYGGPELGVRTYSSSCSTVENGSTARMTVGGVRGFQVPEEIPPNHTVLVPGANEGDPPMAKIVLNESIVPEPPTGELTVNTVRIELFPEGGPVTGEVELGSVTCQPVG</sequence>
<evidence type="ECO:0000256" key="1">
    <source>
        <dbReference type="SAM" id="SignalP"/>
    </source>
</evidence>
<reference evidence="2 3" key="1">
    <citation type="submission" date="2019-03" db="EMBL/GenBank/DDBJ databases">
        <title>Genomic Encyclopedia of Type Strains, Phase IV (KMG-IV): sequencing the most valuable type-strain genomes for metagenomic binning, comparative biology and taxonomic classification.</title>
        <authorList>
            <person name="Goeker M."/>
        </authorList>
    </citation>
    <scope>NUCLEOTIDE SEQUENCE [LARGE SCALE GENOMIC DNA]</scope>
    <source>
        <strain evidence="2 3">DSM 45765</strain>
    </source>
</reference>
<accession>A0A4R2QKZ4</accession>
<comment type="caution">
    <text evidence="2">The sequence shown here is derived from an EMBL/GenBank/DDBJ whole genome shotgun (WGS) entry which is preliminary data.</text>
</comment>
<dbReference type="Proteomes" id="UP000294911">
    <property type="component" value="Unassembled WGS sequence"/>
</dbReference>
<evidence type="ECO:0000313" key="3">
    <source>
        <dbReference type="Proteomes" id="UP000294911"/>
    </source>
</evidence>